<dbReference type="HOGENOM" id="CLU_086337_0_0_11"/>
<dbReference type="KEGG" id="ksk:KSE_57840"/>
<dbReference type="STRING" id="452652.KSE_57840"/>
<proteinExistence type="predicted"/>
<evidence type="ECO:0008006" key="4">
    <source>
        <dbReference type="Google" id="ProtNLM"/>
    </source>
</evidence>
<organism evidence="2 3">
    <name type="scientific">Kitasatospora setae (strain ATCC 33774 / DSM 43861 / JCM 3304 / KCC A-0304 / NBRC 14216 / KM-6054)</name>
    <name type="common">Streptomyces setae</name>
    <dbReference type="NCBI Taxonomy" id="452652"/>
    <lineage>
        <taxon>Bacteria</taxon>
        <taxon>Bacillati</taxon>
        <taxon>Actinomycetota</taxon>
        <taxon>Actinomycetes</taxon>
        <taxon>Kitasatosporales</taxon>
        <taxon>Streptomycetaceae</taxon>
        <taxon>Kitasatospora</taxon>
    </lineage>
</organism>
<dbReference type="EMBL" id="AP010968">
    <property type="protein sequence ID" value="BAJ31556.1"/>
    <property type="molecule type" value="Genomic_DNA"/>
</dbReference>
<evidence type="ECO:0000313" key="2">
    <source>
        <dbReference type="EMBL" id="BAJ31556.1"/>
    </source>
</evidence>
<reference evidence="2 3" key="1">
    <citation type="journal article" date="2010" name="DNA Res.">
        <title>Genome sequence of Kitasatospora setae NBRC 14216T: an evolutionary snapshot of the family Streptomycetaceae.</title>
        <authorList>
            <person name="Ichikawa N."/>
            <person name="Oguchi A."/>
            <person name="Ikeda H."/>
            <person name="Ishikawa J."/>
            <person name="Kitani S."/>
            <person name="Watanabe Y."/>
            <person name="Nakamura S."/>
            <person name="Katano Y."/>
            <person name="Kishi E."/>
            <person name="Sasagawa M."/>
            <person name="Ankai A."/>
            <person name="Fukui S."/>
            <person name="Hashimoto Y."/>
            <person name="Kamata S."/>
            <person name="Otoguro M."/>
            <person name="Tanikawa S."/>
            <person name="Nihira T."/>
            <person name="Horinouchi S."/>
            <person name="Ohnishi Y."/>
            <person name="Hayakawa M."/>
            <person name="Kuzuyama T."/>
            <person name="Arisawa A."/>
            <person name="Nomoto F."/>
            <person name="Miura H."/>
            <person name="Takahashi Y."/>
            <person name="Fujita N."/>
        </authorList>
    </citation>
    <scope>NUCLEOTIDE SEQUENCE [LARGE SCALE GENOMIC DNA]</scope>
    <source>
        <strain evidence="3">ATCC 33774 / DSM 43861 / JCM 3304 / KCC A-0304 / NBRC 14216 / KM-6054</strain>
    </source>
</reference>
<accession>E4N3S5</accession>
<evidence type="ECO:0000313" key="3">
    <source>
        <dbReference type="Proteomes" id="UP000007076"/>
    </source>
</evidence>
<gene>
    <name evidence="2" type="ordered locus">KSE_57840</name>
</gene>
<feature type="region of interest" description="Disordered" evidence="1">
    <location>
        <begin position="75"/>
        <end position="96"/>
    </location>
</feature>
<name>E4N3S5_KITSK</name>
<dbReference type="AlphaFoldDB" id="E4N3S5"/>
<evidence type="ECO:0000256" key="1">
    <source>
        <dbReference type="SAM" id="MobiDB-lite"/>
    </source>
</evidence>
<sequence>MDIPSWKDPKLGTMKRAALWLVQEVGTGGLFTKEQLREAFQGTSQIDRRMRDLRKFGWQIDTNREDPTLEAHEHRFTSEGEPVWQEGKGSQPGNSVSTVQRRELLARDGHKCRSCGISTGETYPGTYHASQLDIARRPVLLPSGAVEVQHVIECSRCRVGGLNLTADLAGVLARIERLPLLERKMLAGWVERDARVFSEVEDIWAAYRSLPADSRDQVRDALS</sequence>
<keyword evidence="3" id="KW-1185">Reference proteome</keyword>
<dbReference type="eggNOG" id="ENOG5033QA6">
    <property type="taxonomic scope" value="Bacteria"/>
</dbReference>
<protein>
    <recommendedName>
        <fullName evidence="4">HNH endonuclease</fullName>
    </recommendedName>
</protein>
<dbReference type="Proteomes" id="UP000007076">
    <property type="component" value="Chromosome"/>
</dbReference>
<dbReference type="RefSeq" id="WP_014138853.1">
    <property type="nucleotide sequence ID" value="NC_016109.1"/>
</dbReference>
<dbReference type="PATRIC" id="fig|452652.3.peg.5793"/>